<comment type="similarity">
    <text evidence="2">Belongs to the sodium:solute symporter (SSF) (TC 2.A.21) family.</text>
</comment>
<feature type="transmembrane region" description="Helical" evidence="7">
    <location>
        <begin position="641"/>
        <end position="660"/>
    </location>
</feature>
<evidence type="ECO:0000256" key="2">
    <source>
        <dbReference type="ARBA" id="ARBA00006434"/>
    </source>
</evidence>
<dbReference type="GO" id="GO:0022857">
    <property type="term" value="F:transmembrane transporter activity"/>
    <property type="evidence" value="ECO:0007669"/>
    <property type="project" value="InterPro"/>
</dbReference>
<keyword evidence="9" id="KW-1185">Reference proteome</keyword>
<dbReference type="GO" id="GO:0005886">
    <property type="term" value="C:plasma membrane"/>
    <property type="evidence" value="ECO:0007669"/>
    <property type="project" value="TreeGrafter"/>
</dbReference>
<dbReference type="Proteomes" id="UP000245872">
    <property type="component" value="Chromosome"/>
</dbReference>
<feature type="transmembrane region" description="Helical" evidence="7">
    <location>
        <begin position="534"/>
        <end position="556"/>
    </location>
</feature>
<feature type="transmembrane region" description="Helical" evidence="7">
    <location>
        <begin position="591"/>
        <end position="610"/>
    </location>
</feature>
<gene>
    <name evidence="8" type="primary">putP_9</name>
    <name evidence="8" type="ORF">DK880_00450</name>
</gene>
<feature type="transmembrane region" description="Helical" evidence="7">
    <location>
        <begin position="65"/>
        <end position="85"/>
    </location>
</feature>
<dbReference type="Pfam" id="PF13328">
    <property type="entry name" value="HD_4"/>
    <property type="match status" value="1"/>
</dbReference>
<feature type="transmembrane region" description="Helical" evidence="7">
    <location>
        <begin position="412"/>
        <end position="430"/>
    </location>
</feature>
<evidence type="ECO:0000313" key="8">
    <source>
        <dbReference type="EMBL" id="AWN81776.1"/>
    </source>
</evidence>
<dbReference type="Gene3D" id="1.20.1730.10">
    <property type="entry name" value="Sodium/glucose cotransporter"/>
    <property type="match status" value="1"/>
</dbReference>
<feature type="transmembrane region" description="Helical" evidence="7">
    <location>
        <begin position="306"/>
        <end position="324"/>
    </location>
</feature>
<feature type="transmembrane region" description="Helical" evidence="7">
    <location>
        <begin position="262"/>
        <end position="286"/>
    </location>
</feature>
<evidence type="ECO:0000256" key="3">
    <source>
        <dbReference type="ARBA" id="ARBA00022448"/>
    </source>
</evidence>
<dbReference type="PANTHER" id="PTHR48086">
    <property type="entry name" value="SODIUM/PROLINE SYMPORTER-RELATED"/>
    <property type="match status" value="1"/>
</dbReference>
<dbReference type="CDD" id="cd10322">
    <property type="entry name" value="SLC5sbd"/>
    <property type="match status" value="1"/>
</dbReference>
<keyword evidence="4 7" id="KW-0812">Transmembrane</keyword>
<protein>
    <submittedName>
        <fullName evidence="8">High-affinity proline transporter PutP</fullName>
    </submittedName>
</protein>
<accession>A0A2Z3LD99</accession>
<feature type="transmembrane region" description="Helical" evidence="7">
    <location>
        <begin position="110"/>
        <end position="135"/>
    </location>
</feature>
<organism evidence="8 9">
    <name type="scientific">Candidatus Cardinium hertigii</name>
    <dbReference type="NCBI Taxonomy" id="247481"/>
    <lineage>
        <taxon>Bacteria</taxon>
        <taxon>Pseudomonadati</taxon>
        <taxon>Bacteroidota</taxon>
        <taxon>Cytophagia</taxon>
        <taxon>Cytophagales</taxon>
        <taxon>Amoebophilaceae</taxon>
        <taxon>Candidatus Cardinium</taxon>
    </lineage>
</organism>
<evidence type="ECO:0000256" key="1">
    <source>
        <dbReference type="ARBA" id="ARBA00004141"/>
    </source>
</evidence>
<dbReference type="PANTHER" id="PTHR48086:SF7">
    <property type="entry name" value="SODIUM-SOLUTE SYMPORTER-RELATED"/>
    <property type="match status" value="1"/>
</dbReference>
<evidence type="ECO:0000256" key="5">
    <source>
        <dbReference type="ARBA" id="ARBA00022989"/>
    </source>
</evidence>
<dbReference type="PROSITE" id="PS50283">
    <property type="entry name" value="NA_SOLUT_SYMP_3"/>
    <property type="match status" value="1"/>
</dbReference>
<evidence type="ECO:0000313" key="9">
    <source>
        <dbReference type="Proteomes" id="UP000245872"/>
    </source>
</evidence>
<keyword evidence="6 7" id="KW-0472">Membrane</keyword>
<feature type="transmembrane region" description="Helical" evidence="7">
    <location>
        <begin position="386"/>
        <end position="405"/>
    </location>
</feature>
<reference evidence="8 9" key="1">
    <citation type="submission" date="2018-05" db="EMBL/GenBank/DDBJ databases">
        <title>Candidatus Cardinium hertigii Genome Assembly.</title>
        <authorList>
            <person name="Showmaker K.C."/>
            <person name="Walden K.O."/>
            <person name="Fields C.J."/>
            <person name="Lambert K.N."/>
            <person name="Hudson M.E."/>
        </authorList>
    </citation>
    <scope>NUCLEOTIDE SEQUENCE [LARGE SCALE GENOMIC DNA]</scope>
    <source>
        <strain evidence="9">cHgTN10</strain>
    </source>
</reference>
<proteinExistence type="inferred from homology"/>
<feature type="transmembrane region" description="Helical" evidence="7">
    <location>
        <begin position="508"/>
        <end position="528"/>
    </location>
</feature>
<feature type="transmembrane region" description="Helical" evidence="7">
    <location>
        <begin position="178"/>
        <end position="196"/>
    </location>
</feature>
<dbReference type="InterPro" id="IPR001734">
    <property type="entry name" value="Na/solute_symporter"/>
</dbReference>
<name>A0A2Z3LD99_9BACT</name>
<feature type="transmembrane region" description="Helical" evidence="7">
    <location>
        <begin position="568"/>
        <end position="585"/>
    </location>
</feature>
<dbReference type="InterPro" id="IPR050277">
    <property type="entry name" value="Sodium:Solute_Symporter"/>
</dbReference>
<feature type="transmembrane region" description="Helical" evidence="7">
    <location>
        <begin position="32"/>
        <end position="53"/>
    </location>
</feature>
<dbReference type="InterPro" id="IPR038377">
    <property type="entry name" value="Na/Glc_symporter_sf"/>
</dbReference>
<dbReference type="EMBL" id="CP029619">
    <property type="protein sequence ID" value="AWN81776.1"/>
    <property type="molecule type" value="Genomic_DNA"/>
</dbReference>
<evidence type="ECO:0000256" key="7">
    <source>
        <dbReference type="SAM" id="Phobius"/>
    </source>
</evidence>
<evidence type="ECO:0000256" key="4">
    <source>
        <dbReference type="ARBA" id="ARBA00022692"/>
    </source>
</evidence>
<dbReference type="AlphaFoldDB" id="A0A2Z3LD99"/>
<dbReference type="Pfam" id="PF00474">
    <property type="entry name" value="SSF"/>
    <property type="match status" value="1"/>
</dbReference>
<comment type="subcellular location">
    <subcellularLocation>
        <location evidence="1">Membrane</location>
        <topology evidence="1">Multi-pass membrane protein</topology>
    </subcellularLocation>
</comment>
<evidence type="ECO:0000256" key="6">
    <source>
        <dbReference type="ARBA" id="ARBA00023136"/>
    </source>
</evidence>
<dbReference type="SUPFAM" id="SSF109604">
    <property type="entry name" value="HD-domain/PDEase-like"/>
    <property type="match status" value="1"/>
</dbReference>
<keyword evidence="5 7" id="KW-1133">Transmembrane helix</keyword>
<sequence>MVMAFLLLTLVVGLYYSRKVTAFREYAIGNKDFATATLVATMLATSFGGGGLLRSVEQTYAQGLFWILWGFSASVGFWILTPLMLRMGPFMQHFSLAESIGSIYGRLPRFVTALVSIIQETIIVAIQIIAISMAIEICMNLSSSNNMMIQTSITVIATLILILYSMFGGIRSVTFTDVLQFITFTAVIPLVAWFIFRATNQSMVEVTSILHKEPKFQLGNCLHMDKLLGIVALFLTNLASFIQPTTVQRIYMASSPIQARKLFLYSGIFSMVIDGFMTLIALFLFVKAPTLAKDQIWPYVFENTPVILKGFIAISLLAMAMSTADSSLNACAVMISHDIVGGVQVKRVITDKHKLVLARLTVLIVGICAMLLVFRERDLLELLKFIFDFSVPIVTAPFFLAIYGFRGSSRTALIGMLTGVLAILVWKQWVEPRINIDGAFPSMLANGLAMLAAHYLLPQPAGTGWVPPDKIYQQRQQERARIKRRNKQERQNFFLKAQLAKFKPSRTGLLLSGIYLLVIGVATFGYCYDYSQSLYSYSLLLLPCMGLLYMGCSVYGYQTIPDGAIGKYWFFSLLTSLPMHLLLNCCLTDELLVPLVLFFTHGTVLLWALPLYWSLRGVLVTMGTMMVICFCKSTILWPSPIILFSLLVAGLCLLIWIVYVKQQNRIQQERVAYFLQKQATQEAYELKKLAYSEELPTASPQNTLAQEGTILEKAIQNVTQSIAFVNSTIPFLKEDFQSIIDKFAEWAYYLKQRAKRQDQLLLQPSIILLEALIDAGEVAYQKEKGYLPGLWIEESVNIPTTMLGDREQLVQLLFLAFSYVRQSSVSFRFPITLQLQLTQLRYKKREPLEADGDPACITFPALALVLHTENKQIPLPTLQAVYDVESPATTQPVDPFVSPQKVNLHKENLASIVHAHYGLLLLPHAEQLICLLPLDVSQVREEMLALSLPREAGTQEEASITPHEKTASLARLSSFHDWIPSFESIDPFLIAEILLLLRRCYGFKRHASGQLFYVRAVGIAEWVAAWTDGHAKLVYATLLYDLVRYTRLPLSYIKANYHLIVYCFVENTIAIDSRKRLEESLLAITNRLKESLQKEYFSVLYVKLAERLYDLKHASGYKDPTIVQAMAKESLTIDVELAQRYGEPGMAILLKQAAEEALAGAKPTEPI</sequence>
<dbReference type="KEGG" id="cher:DK880_00450"/>
<feature type="transmembrane region" description="Helical" evidence="7">
    <location>
        <begin position="356"/>
        <end position="374"/>
    </location>
</feature>
<dbReference type="Gene3D" id="1.10.3210.10">
    <property type="entry name" value="Hypothetical protein af1432"/>
    <property type="match status" value="1"/>
</dbReference>
<keyword evidence="3" id="KW-0813">Transport</keyword>
<feature type="transmembrane region" description="Helical" evidence="7">
    <location>
        <begin position="147"/>
        <end position="166"/>
    </location>
</feature>